<gene>
    <name evidence="2" type="ORF">TPSB3V08_LOCUS7343</name>
</gene>
<dbReference type="AlphaFoldDB" id="A0A7R9D971"/>
<dbReference type="InterPro" id="IPR000073">
    <property type="entry name" value="AB_hydrolase_1"/>
</dbReference>
<dbReference type="Gene3D" id="3.40.50.1820">
    <property type="entry name" value="alpha/beta hydrolase"/>
    <property type="match status" value="1"/>
</dbReference>
<organism evidence="2">
    <name type="scientific">Timema poppense</name>
    <name type="common">Walking stick</name>
    <dbReference type="NCBI Taxonomy" id="170557"/>
    <lineage>
        <taxon>Eukaryota</taxon>
        <taxon>Metazoa</taxon>
        <taxon>Ecdysozoa</taxon>
        <taxon>Arthropoda</taxon>
        <taxon>Hexapoda</taxon>
        <taxon>Insecta</taxon>
        <taxon>Pterygota</taxon>
        <taxon>Neoptera</taxon>
        <taxon>Polyneoptera</taxon>
        <taxon>Phasmatodea</taxon>
        <taxon>Timematodea</taxon>
        <taxon>Timematoidea</taxon>
        <taxon>Timematidae</taxon>
        <taxon>Timema</taxon>
    </lineage>
</organism>
<name>A0A7R9D971_TIMPO</name>
<evidence type="ECO:0000259" key="1">
    <source>
        <dbReference type="Pfam" id="PF12697"/>
    </source>
</evidence>
<dbReference type="InterPro" id="IPR029058">
    <property type="entry name" value="AB_hydrolase_fold"/>
</dbReference>
<reference evidence="2" key="1">
    <citation type="submission" date="2020-11" db="EMBL/GenBank/DDBJ databases">
        <authorList>
            <person name="Tran Van P."/>
        </authorList>
    </citation>
    <scope>NUCLEOTIDE SEQUENCE</scope>
</reference>
<evidence type="ECO:0000313" key="2">
    <source>
        <dbReference type="EMBL" id="CAD7410443.1"/>
    </source>
</evidence>
<sequence>MTCSRCSLGAAVARYRCEQVGQLVLISGGGPTPLAPRTADSKTPALPFCLQICLKPLLMCGFRRNILYAPCGKHINSNAAISGGVPQYVLQHIAHGQDWPEGDSTFHRRILVPTLIVHGMRDPYVTLVQECEMERTIPRSFLEVIPNAGHLPMLETPSQLSHMIHCFIDWWSSSSIPYSPSSSLDSVAPGDVFRLFFHSFLPLFIAGLLLLPDYIGVVEEHPQLVSVVDILRLIAPKDVSEQGHPIPHWRCVHR</sequence>
<dbReference type="SUPFAM" id="SSF53474">
    <property type="entry name" value="alpha/beta-Hydrolases"/>
    <property type="match status" value="1"/>
</dbReference>
<dbReference type="Pfam" id="PF12697">
    <property type="entry name" value="Abhydrolase_6"/>
    <property type="match status" value="1"/>
</dbReference>
<proteinExistence type="predicted"/>
<protein>
    <recommendedName>
        <fullName evidence="1">AB hydrolase-1 domain-containing protein</fullName>
    </recommendedName>
</protein>
<feature type="domain" description="AB hydrolase-1" evidence="1">
    <location>
        <begin position="7"/>
        <end position="159"/>
    </location>
</feature>
<dbReference type="EMBL" id="OD004760">
    <property type="protein sequence ID" value="CAD7410443.1"/>
    <property type="molecule type" value="Genomic_DNA"/>
</dbReference>
<accession>A0A7R9D971</accession>